<accession>A0A9N9LV05</accession>
<evidence type="ECO:0000313" key="1">
    <source>
        <dbReference type="EMBL" id="CAG8979091.1"/>
    </source>
</evidence>
<dbReference type="EMBL" id="CAJVRM010000296">
    <property type="protein sequence ID" value="CAG8979091.1"/>
    <property type="molecule type" value="Genomic_DNA"/>
</dbReference>
<gene>
    <name evidence="1" type="ORF">HYALB_00000221</name>
</gene>
<evidence type="ECO:0008006" key="3">
    <source>
        <dbReference type="Google" id="ProtNLM"/>
    </source>
</evidence>
<protein>
    <recommendedName>
        <fullName evidence="3">Suppressor of anucleate metulae protein B</fullName>
    </recommendedName>
</protein>
<reference evidence="1" key="1">
    <citation type="submission" date="2021-07" db="EMBL/GenBank/DDBJ databases">
        <authorList>
            <person name="Durling M."/>
        </authorList>
    </citation>
    <scope>NUCLEOTIDE SEQUENCE</scope>
</reference>
<dbReference type="OrthoDB" id="10390343at2759"/>
<keyword evidence="2" id="KW-1185">Reference proteome</keyword>
<dbReference type="Proteomes" id="UP000701801">
    <property type="component" value="Unassembled WGS sequence"/>
</dbReference>
<evidence type="ECO:0000313" key="2">
    <source>
        <dbReference type="Proteomes" id="UP000701801"/>
    </source>
</evidence>
<sequence>MDSSKCPTCGYQTTHNQYCAKFKDFLEKHPCPPQNGSISYKLAVQLEEEATEFGLIWLACQRRDGNTATEGYDEPNLDIYLQTNYIQASPPKYEPLKLTNIPNDLKHSIELWDYFDSSTAKPNSLAQSFSGGESKRDWRGPILFASSVIVGEDVNTRNYMNVAGLPLDFIAAMTALQTGDSDRPYGILAAHGVTVGDENLQSSLRQIPKCIICNKAAPAEPNGKSSEEASKGMKCPLCKCTVNCSTRCLDKDKANHDTLCQAFTEFTTQHPRPANHGLNTYKLGALLPENSAGVEFVWVKCELRMKKDGKKDGKNVATHHGDPRQHIGLPPSPSYDYVTLDMETTFRDSKRGIDYDHTTTLWWRDEFMIDGSKKINTWQISLEERRTIHRGKARFWLQADMRLNFHQLNSRWMLPQLIFFVPNNMYSERRPHWNCLLGSLKQSIRNPSRQILKPSNL</sequence>
<name>A0A9N9LV05_9HELO</name>
<dbReference type="AlphaFoldDB" id="A0A9N9LV05"/>
<dbReference type="SUPFAM" id="SSF144232">
    <property type="entry name" value="HIT/MYND zinc finger-like"/>
    <property type="match status" value="1"/>
</dbReference>
<organism evidence="1 2">
    <name type="scientific">Hymenoscyphus albidus</name>
    <dbReference type="NCBI Taxonomy" id="595503"/>
    <lineage>
        <taxon>Eukaryota</taxon>
        <taxon>Fungi</taxon>
        <taxon>Dikarya</taxon>
        <taxon>Ascomycota</taxon>
        <taxon>Pezizomycotina</taxon>
        <taxon>Leotiomycetes</taxon>
        <taxon>Helotiales</taxon>
        <taxon>Helotiaceae</taxon>
        <taxon>Hymenoscyphus</taxon>
    </lineage>
</organism>
<proteinExistence type="predicted"/>
<comment type="caution">
    <text evidence="1">The sequence shown here is derived from an EMBL/GenBank/DDBJ whole genome shotgun (WGS) entry which is preliminary data.</text>
</comment>